<keyword evidence="3" id="KW-1185">Reference proteome</keyword>
<evidence type="ECO:0000256" key="1">
    <source>
        <dbReference type="SAM" id="SignalP"/>
    </source>
</evidence>
<proteinExistence type="predicted"/>
<sequence length="113" mass="11990">MCRPLSIHVTVLLALVLPFTLAIGGIAELKAITGDMPYFGMGNQEVAGEVYIGRGSMPYGNYLYNQPYGQQGMAGSPYANYLNPYNSPPAGPVDPAAAGRFYSGGGNAFINRH</sequence>
<accession>A0A4U8V178</accession>
<name>A0A4U8V178_STECR</name>
<dbReference type="EMBL" id="AZBU02000001">
    <property type="protein sequence ID" value="TMS39552.1"/>
    <property type="molecule type" value="Genomic_DNA"/>
</dbReference>
<feature type="chain" id="PRO_5020362996" evidence="1">
    <location>
        <begin position="23"/>
        <end position="113"/>
    </location>
</feature>
<reference evidence="2 3" key="1">
    <citation type="journal article" date="2015" name="Genome Biol.">
        <title>Comparative genomics of Steinernema reveals deeply conserved gene regulatory networks.</title>
        <authorList>
            <person name="Dillman A.R."/>
            <person name="Macchietto M."/>
            <person name="Porter C.F."/>
            <person name="Rogers A."/>
            <person name="Williams B."/>
            <person name="Antoshechkin I."/>
            <person name="Lee M.M."/>
            <person name="Goodwin Z."/>
            <person name="Lu X."/>
            <person name="Lewis E.E."/>
            <person name="Goodrich-Blair H."/>
            <person name="Stock S.P."/>
            <person name="Adams B.J."/>
            <person name="Sternberg P.W."/>
            <person name="Mortazavi A."/>
        </authorList>
    </citation>
    <scope>NUCLEOTIDE SEQUENCE [LARGE SCALE GENOMIC DNA]</scope>
    <source>
        <strain evidence="2 3">ALL</strain>
    </source>
</reference>
<organism evidence="2 3">
    <name type="scientific">Steinernema carpocapsae</name>
    <name type="common">Entomopathogenic nematode</name>
    <dbReference type="NCBI Taxonomy" id="34508"/>
    <lineage>
        <taxon>Eukaryota</taxon>
        <taxon>Metazoa</taxon>
        <taxon>Ecdysozoa</taxon>
        <taxon>Nematoda</taxon>
        <taxon>Chromadorea</taxon>
        <taxon>Rhabditida</taxon>
        <taxon>Tylenchina</taxon>
        <taxon>Panagrolaimomorpha</taxon>
        <taxon>Strongyloidoidea</taxon>
        <taxon>Steinernematidae</taxon>
        <taxon>Steinernema</taxon>
    </lineage>
</organism>
<dbReference type="OrthoDB" id="5858822at2759"/>
<evidence type="ECO:0000313" key="3">
    <source>
        <dbReference type="Proteomes" id="UP000298663"/>
    </source>
</evidence>
<protein>
    <submittedName>
        <fullName evidence="2">Uncharacterized protein</fullName>
    </submittedName>
</protein>
<keyword evidence="1" id="KW-0732">Signal</keyword>
<dbReference type="Proteomes" id="UP000298663">
    <property type="component" value="Unassembled WGS sequence"/>
</dbReference>
<feature type="signal peptide" evidence="1">
    <location>
        <begin position="1"/>
        <end position="22"/>
    </location>
</feature>
<evidence type="ECO:0000313" key="2">
    <source>
        <dbReference type="EMBL" id="TMS39552.1"/>
    </source>
</evidence>
<gene>
    <name evidence="2" type="ORF">L596_006058</name>
</gene>
<comment type="caution">
    <text evidence="2">The sequence shown here is derived from an EMBL/GenBank/DDBJ whole genome shotgun (WGS) entry which is preliminary data.</text>
</comment>
<reference evidence="2 3" key="2">
    <citation type="journal article" date="2019" name="G3 (Bethesda)">
        <title>Hybrid Assembly of the Genome of the Entomopathogenic Nematode Steinernema carpocapsae Identifies the X-Chromosome.</title>
        <authorList>
            <person name="Serra L."/>
            <person name="Macchietto M."/>
            <person name="Macias-Munoz A."/>
            <person name="McGill C.J."/>
            <person name="Rodriguez I.M."/>
            <person name="Rodriguez B."/>
            <person name="Murad R."/>
            <person name="Mortazavi A."/>
        </authorList>
    </citation>
    <scope>NUCLEOTIDE SEQUENCE [LARGE SCALE GENOMIC DNA]</scope>
    <source>
        <strain evidence="2 3">ALL</strain>
    </source>
</reference>
<dbReference type="AlphaFoldDB" id="A0A4U8V178"/>